<dbReference type="RefSeq" id="WP_186910846.1">
    <property type="nucleotide sequence ID" value="NZ_JACOFV010000001.1"/>
</dbReference>
<reference evidence="1" key="1">
    <citation type="submission" date="2020-08" db="EMBL/GenBank/DDBJ databases">
        <title>Novel species isolated from subtropical streams in China.</title>
        <authorList>
            <person name="Lu H."/>
        </authorList>
    </citation>
    <scope>NUCLEOTIDE SEQUENCE</scope>
    <source>
        <strain evidence="1">KACC 12607</strain>
    </source>
</reference>
<sequence length="75" mass="8870">MAYIQQAFDTRFSLQLAPTSFLMRLGRREIFVCRDYRQRAYHVNPVFDCSSGVQAGHLEILFCKKWLIILSKAKW</sequence>
<dbReference type="Proteomes" id="UP000634011">
    <property type="component" value="Unassembled WGS sequence"/>
</dbReference>
<keyword evidence="2" id="KW-1185">Reference proteome</keyword>
<evidence type="ECO:0000313" key="1">
    <source>
        <dbReference type="EMBL" id="MBC3860935.1"/>
    </source>
</evidence>
<accession>A0A923HDA6</accession>
<dbReference type="EMBL" id="JACOFV010000001">
    <property type="protein sequence ID" value="MBC3860935.1"/>
    <property type="molecule type" value="Genomic_DNA"/>
</dbReference>
<name>A0A923HDA6_9BURK</name>
<evidence type="ECO:0000313" key="2">
    <source>
        <dbReference type="Proteomes" id="UP000634011"/>
    </source>
</evidence>
<gene>
    <name evidence="1" type="ORF">H8K32_02390</name>
</gene>
<protein>
    <submittedName>
        <fullName evidence="1">Uncharacterized protein</fullName>
    </submittedName>
</protein>
<dbReference type="AlphaFoldDB" id="A0A923HDA6"/>
<organism evidence="1 2">
    <name type="scientific">Undibacterium jejuense</name>
    <dbReference type="NCBI Taxonomy" id="1344949"/>
    <lineage>
        <taxon>Bacteria</taxon>
        <taxon>Pseudomonadati</taxon>
        <taxon>Pseudomonadota</taxon>
        <taxon>Betaproteobacteria</taxon>
        <taxon>Burkholderiales</taxon>
        <taxon>Oxalobacteraceae</taxon>
        <taxon>Undibacterium</taxon>
    </lineage>
</organism>
<proteinExistence type="predicted"/>
<comment type="caution">
    <text evidence="1">The sequence shown here is derived from an EMBL/GenBank/DDBJ whole genome shotgun (WGS) entry which is preliminary data.</text>
</comment>